<accession>A0AAD9KCR5</accession>
<comment type="caution">
    <text evidence="1">The sequence shown here is derived from an EMBL/GenBank/DDBJ whole genome shotgun (WGS) entry which is preliminary data.</text>
</comment>
<sequence length="66" mass="7776">MRQLVYETVRRRRRLLDSPEVKRNTSADFSDRRSIILEFVDAGKKPEKSQNSIEDLCWSNYLVMAG</sequence>
<proteinExistence type="predicted"/>
<gene>
    <name evidence="1" type="ORF">LSH36_14g08058</name>
</gene>
<keyword evidence="2" id="KW-1185">Reference proteome</keyword>
<name>A0AAD9KCR5_9ANNE</name>
<dbReference type="Proteomes" id="UP001208570">
    <property type="component" value="Unassembled WGS sequence"/>
</dbReference>
<reference evidence="1" key="1">
    <citation type="journal article" date="2023" name="Mol. Biol. Evol.">
        <title>Third-Generation Sequencing Reveals the Adaptive Role of the Epigenome in Three Deep-Sea Polychaetes.</title>
        <authorList>
            <person name="Perez M."/>
            <person name="Aroh O."/>
            <person name="Sun Y."/>
            <person name="Lan Y."/>
            <person name="Juniper S.K."/>
            <person name="Young C.R."/>
            <person name="Angers B."/>
            <person name="Qian P.Y."/>
        </authorList>
    </citation>
    <scope>NUCLEOTIDE SEQUENCE</scope>
    <source>
        <strain evidence="1">P08H-3</strain>
    </source>
</reference>
<dbReference type="AlphaFoldDB" id="A0AAD9KCR5"/>
<protein>
    <submittedName>
        <fullName evidence="1">Uncharacterized protein</fullName>
    </submittedName>
</protein>
<organism evidence="1 2">
    <name type="scientific">Paralvinella palmiformis</name>
    <dbReference type="NCBI Taxonomy" id="53620"/>
    <lineage>
        <taxon>Eukaryota</taxon>
        <taxon>Metazoa</taxon>
        <taxon>Spiralia</taxon>
        <taxon>Lophotrochozoa</taxon>
        <taxon>Annelida</taxon>
        <taxon>Polychaeta</taxon>
        <taxon>Sedentaria</taxon>
        <taxon>Canalipalpata</taxon>
        <taxon>Terebellida</taxon>
        <taxon>Terebelliformia</taxon>
        <taxon>Alvinellidae</taxon>
        <taxon>Paralvinella</taxon>
    </lineage>
</organism>
<dbReference type="EMBL" id="JAODUP010000014">
    <property type="protein sequence ID" value="KAK2168801.1"/>
    <property type="molecule type" value="Genomic_DNA"/>
</dbReference>
<evidence type="ECO:0000313" key="1">
    <source>
        <dbReference type="EMBL" id="KAK2168801.1"/>
    </source>
</evidence>
<evidence type="ECO:0000313" key="2">
    <source>
        <dbReference type="Proteomes" id="UP001208570"/>
    </source>
</evidence>